<evidence type="ECO:0000313" key="2">
    <source>
        <dbReference type="EMBL" id="KAA6440800.1"/>
    </source>
</evidence>
<dbReference type="GO" id="GO:0009231">
    <property type="term" value="P:riboflavin biosynthetic process"/>
    <property type="evidence" value="ECO:0007669"/>
    <property type="project" value="InterPro"/>
</dbReference>
<comment type="caution">
    <text evidence="2">The sequence shown here is derived from an EMBL/GenBank/DDBJ whole genome shotgun (WGS) entry which is preliminary data.</text>
</comment>
<dbReference type="InterPro" id="IPR024072">
    <property type="entry name" value="DHFR-like_dom_sf"/>
</dbReference>
<sequence length="176" mass="19785">MRKLVLYIAMSLDGYIAAPGDDLGFLGKVEKEGEDYGYADFIEQVDTVIVGRRTYNWVIQHVPDFIHADKETYIITRTPQESIGNIHFYTGDIGELVTKLQAKEGKTIFCDGGAEVVHQLLQRSLIDEFVISVIPVFVGEGIRLFKDGRPGTDLKLISSKSFETGLVQLHYERSNK</sequence>
<gene>
    <name evidence="2" type="ORF">FEM33_06200</name>
</gene>
<dbReference type="AlphaFoldDB" id="A0A5M8R0G8"/>
<evidence type="ECO:0000313" key="3">
    <source>
        <dbReference type="Proteomes" id="UP000323994"/>
    </source>
</evidence>
<dbReference type="PANTHER" id="PTHR38011">
    <property type="entry name" value="DIHYDROFOLATE REDUCTASE FAMILY PROTEIN (AFU_ORTHOLOGUE AFUA_8G06820)"/>
    <property type="match status" value="1"/>
</dbReference>
<dbReference type="Gene3D" id="3.40.430.10">
    <property type="entry name" value="Dihydrofolate Reductase, subunit A"/>
    <property type="match status" value="1"/>
</dbReference>
<name>A0A5M8R0G8_9BACT</name>
<reference evidence="2 3" key="1">
    <citation type="submission" date="2019-05" db="EMBL/GenBank/DDBJ databases">
        <authorList>
            <person name="Qu J.-H."/>
        </authorList>
    </citation>
    <scope>NUCLEOTIDE SEQUENCE [LARGE SCALE GENOMIC DNA]</scope>
    <source>
        <strain evidence="2 3">NS28</strain>
    </source>
</reference>
<evidence type="ECO:0000259" key="1">
    <source>
        <dbReference type="Pfam" id="PF01872"/>
    </source>
</evidence>
<dbReference type="PANTHER" id="PTHR38011:SF11">
    <property type="entry name" value="2,5-DIAMINO-6-RIBOSYLAMINO-4(3H)-PYRIMIDINONE 5'-PHOSPHATE REDUCTASE"/>
    <property type="match status" value="1"/>
</dbReference>
<dbReference type="SUPFAM" id="SSF53597">
    <property type="entry name" value="Dihydrofolate reductase-like"/>
    <property type="match status" value="1"/>
</dbReference>
<dbReference type="InterPro" id="IPR050765">
    <property type="entry name" value="Riboflavin_Biosynth_HTPR"/>
</dbReference>
<dbReference type="InterPro" id="IPR002734">
    <property type="entry name" value="RibDG_C"/>
</dbReference>
<dbReference type="GO" id="GO:0008703">
    <property type="term" value="F:5-amino-6-(5-phosphoribosylamino)uracil reductase activity"/>
    <property type="evidence" value="ECO:0007669"/>
    <property type="project" value="InterPro"/>
</dbReference>
<dbReference type="Proteomes" id="UP000323994">
    <property type="component" value="Unassembled WGS sequence"/>
</dbReference>
<keyword evidence="3" id="KW-1185">Reference proteome</keyword>
<protein>
    <submittedName>
        <fullName evidence="2">Dihydrofolate reductase</fullName>
    </submittedName>
</protein>
<accession>A0A5M8R0G8</accession>
<dbReference type="EMBL" id="VBSN01000027">
    <property type="protein sequence ID" value="KAA6440800.1"/>
    <property type="molecule type" value="Genomic_DNA"/>
</dbReference>
<feature type="domain" description="Bacterial bifunctional deaminase-reductase C-terminal" evidence="1">
    <location>
        <begin position="2"/>
        <end position="167"/>
    </location>
</feature>
<dbReference type="OrthoDB" id="195113at2"/>
<proteinExistence type="predicted"/>
<organism evidence="2 3">
    <name type="scientific">Dyadobacter flavalbus</name>
    <dbReference type="NCBI Taxonomy" id="2579942"/>
    <lineage>
        <taxon>Bacteria</taxon>
        <taxon>Pseudomonadati</taxon>
        <taxon>Bacteroidota</taxon>
        <taxon>Cytophagia</taxon>
        <taxon>Cytophagales</taxon>
        <taxon>Spirosomataceae</taxon>
        <taxon>Dyadobacter</taxon>
    </lineage>
</organism>
<dbReference type="Pfam" id="PF01872">
    <property type="entry name" value="RibD_C"/>
    <property type="match status" value="1"/>
</dbReference>